<dbReference type="Gene3D" id="1.10.287.130">
    <property type="match status" value="1"/>
</dbReference>
<dbReference type="PRINTS" id="PR00344">
    <property type="entry name" value="BCTRLSENSOR"/>
</dbReference>
<dbReference type="SMART" id="SM00091">
    <property type="entry name" value="PAS"/>
    <property type="match status" value="1"/>
</dbReference>
<dbReference type="RefSeq" id="WP_379957564.1">
    <property type="nucleotide sequence ID" value="NZ_JAUYVI010000005.1"/>
</dbReference>
<dbReference type="SUPFAM" id="SSF55874">
    <property type="entry name" value="ATPase domain of HSP90 chaperone/DNA topoisomerase II/histidine kinase"/>
    <property type="match status" value="1"/>
</dbReference>
<dbReference type="CDD" id="cd00075">
    <property type="entry name" value="HATPase"/>
    <property type="match status" value="1"/>
</dbReference>
<accession>A0ABU0YP86</accession>
<dbReference type="InterPro" id="IPR036890">
    <property type="entry name" value="HATPase_C_sf"/>
</dbReference>
<dbReference type="EMBL" id="JAUYVI010000005">
    <property type="protein sequence ID" value="MDQ7249514.1"/>
    <property type="molecule type" value="Genomic_DNA"/>
</dbReference>
<dbReference type="PROSITE" id="PS50112">
    <property type="entry name" value="PAS"/>
    <property type="match status" value="1"/>
</dbReference>
<evidence type="ECO:0000256" key="5">
    <source>
        <dbReference type="ARBA" id="ARBA00022777"/>
    </source>
</evidence>
<keyword evidence="10" id="KW-1185">Reference proteome</keyword>
<dbReference type="InterPro" id="IPR004358">
    <property type="entry name" value="Sig_transdc_His_kin-like_C"/>
</dbReference>
<dbReference type="NCBIfam" id="TIGR00229">
    <property type="entry name" value="sensory_box"/>
    <property type="match status" value="1"/>
</dbReference>
<dbReference type="SUPFAM" id="SSF55785">
    <property type="entry name" value="PYP-like sensor domain (PAS domain)"/>
    <property type="match status" value="1"/>
</dbReference>
<keyword evidence="3" id="KW-0597">Phosphoprotein</keyword>
<evidence type="ECO:0000256" key="6">
    <source>
        <dbReference type="ARBA" id="ARBA00023012"/>
    </source>
</evidence>
<dbReference type="InterPro" id="IPR013656">
    <property type="entry name" value="PAS_4"/>
</dbReference>
<protein>
    <recommendedName>
        <fullName evidence="2">histidine kinase</fullName>
        <ecNumber evidence="2">2.7.13.3</ecNumber>
    </recommendedName>
</protein>
<dbReference type="InterPro" id="IPR050736">
    <property type="entry name" value="Sensor_HK_Regulatory"/>
</dbReference>
<dbReference type="Pfam" id="PF08448">
    <property type="entry name" value="PAS_4"/>
    <property type="match status" value="1"/>
</dbReference>
<dbReference type="InterPro" id="IPR003594">
    <property type="entry name" value="HATPase_dom"/>
</dbReference>
<evidence type="ECO:0000256" key="3">
    <source>
        <dbReference type="ARBA" id="ARBA00022553"/>
    </source>
</evidence>
<dbReference type="Pfam" id="PF02518">
    <property type="entry name" value="HATPase_c"/>
    <property type="match status" value="1"/>
</dbReference>
<dbReference type="InterPro" id="IPR000014">
    <property type="entry name" value="PAS"/>
</dbReference>
<keyword evidence="5 9" id="KW-0418">Kinase</keyword>
<dbReference type="Gene3D" id="3.30.450.20">
    <property type="entry name" value="PAS domain"/>
    <property type="match status" value="1"/>
</dbReference>
<evidence type="ECO:0000313" key="9">
    <source>
        <dbReference type="EMBL" id="MDQ7249514.1"/>
    </source>
</evidence>
<evidence type="ECO:0000256" key="1">
    <source>
        <dbReference type="ARBA" id="ARBA00000085"/>
    </source>
</evidence>
<gene>
    <name evidence="9" type="ORF">Q8A70_17635</name>
</gene>
<comment type="caution">
    <text evidence="9">The sequence shown here is derived from an EMBL/GenBank/DDBJ whole genome shotgun (WGS) entry which is preliminary data.</text>
</comment>
<evidence type="ECO:0000259" key="7">
    <source>
        <dbReference type="PROSITE" id="PS50109"/>
    </source>
</evidence>
<dbReference type="EC" id="2.7.13.3" evidence="2"/>
<feature type="domain" description="PAS" evidence="8">
    <location>
        <begin position="21"/>
        <end position="91"/>
    </location>
</feature>
<dbReference type="CDD" id="cd00082">
    <property type="entry name" value="HisKA"/>
    <property type="match status" value="1"/>
</dbReference>
<evidence type="ECO:0000256" key="4">
    <source>
        <dbReference type="ARBA" id="ARBA00022679"/>
    </source>
</evidence>
<evidence type="ECO:0000313" key="10">
    <source>
        <dbReference type="Proteomes" id="UP001230156"/>
    </source>
</evidence>
<dbReference type="CDD" id="cd00130">
    <property type="entry name" value="PAS"/>
    <property type="match status" value="1"/>
</dbReference>
<evidence type="ECO:0000256" key="2">
    <source>
        <dbReference type="ARBA" id="ARBA00012438"/>
    </source>
</evidence>
<dbReference type="Gene3D" id="3.30.565.10">
    <property type="entry name" value="Histidine kinase-like ATPase, C-terminal domain"/>
    <property type="match status" value="1"/>
</dbReference>
<proteinExistence type="predicted"/>
<dbReference type="PANTHER" id="PTHR43711">
    <property type="entry name" value="TWO-COMPONENT HISTIDINE KINASE"/>
    <property type="match status" value="1"/>
</dbReference>
<dbReference type="PANTHER" id="PTHR43711:SF26">
    <property type="entry name" value="SENSOR HISTIDINE KINASE RCSC"/>
    <property type="match status" value="1"/>
</dbReference>
<dbReference type="Proteomes" id="UP001230156">
    <property type="component" value="Unassembled WGS sequence"/>
</dbReference>
<comment type="catalytic activity">
    <reaction evidence="1">
        <text>ATP + protein L-histidine = ADP + protein N-phospho-L-histidine.</text>
        <dbReference type="EC" id="2.7.13.3"/>
    </reaction>
</comment>
<dbReference type="InterPro" id="IPR005467">
    <property type="entry name" value="His_kinase_dom"/>
</dbReference>
<dbReference type="GO" id="GO:0016301">
    <property type="term" value="F:kinase activity"/>
    <property type="evidence" value="ECO:0007669"/>
    <property type="project" value="UniProtKB-KW"/>
</dbReference>
<keyword evidence="6" id="KW-0902">Two-component regulatory system</keyword>
<evidence type="ECO:0000259" key="8">
    <source>
        <dbReference type="PROSITE" id="PS50112"/>
    </source>
</evidence>
<dbReference type="SMART" id="SM00387">
    <property type="entry name" value="HATPase_c"/>
    <property type="match status" value="1"/>
</dbReference>
<dbReference type="InterPro" id="IPR036097">
    <property type="entry name" value="HisK_dim/P_sf"/>
</dbReference>
<feature type="domain" description="Histidine kinase" evidence="7">
    <location>
        <begin position="185"/>
        <end position="406"/>
    </location>
</feature>
<dbReference type="InterPro" id="IPR035965">
    <property type="entry name" value="PAS-like_dom_sf"/>
</dbReference>
<dbReference type="Pfam" id="PF00512">
    <property type="entry name" value="HisKA"/>
    <property type="match status" value="1"/>
</dbReference>
<dbReference type="SUPFAM" id="SSF47384">
    <property type="entry name" value="Homodimeric domain of signal transducing histidine kinase"/>
    <property type="match status" value="1"/>
</dbReference>
<keyword evidence="4" id="KW-0808">Transferase</keyword>
<reference evidence="10" key="1">
    <citation type="submission" date="2023-08" db="EMBL/GenBank/DDBJ databases">
        <title>Rhodospirillaceae gen. nov., a novel taxon isolated from the Yangtze River Yuezi River estuary sludge.</title>
        <authorList>
            <person name="Ruan L."/>
        </authorList>
    </citation>
    <scope>NUCLEOTIDE SEQUENCE [LARGE SCALE GENOMIC DNA]</scope>
    <source>
        <strain evidence="10">R-7</strain>
    </source>
</reference>
<organism evidence="9 10">
    <name type="scientific">Dongia sedimenti</name>
    <dbReference type="NCBI Taxonomy" id="3064282"/>
    <lineage>
        <taxon>Bacteria</taxon>
        <taxon>Pseudomonadati</taxon>
        <taxon>Pseudomonadota</taxon>
        <taxon>Alphaproteobacteria</taxon>
        <taxon>Rhodospirillales</taxon>
        <taxon>Dongiaceae</taxon>
        <taxon>Dongia</taxon>
    </lineage>
</organism>
<dbReference type="SMART" id="SM00388">
    <property type="entry name" value="HisKA"/>
    <property type="match status" value="1"/>
</dbReference>
<dbReference type="PROSITE" id="PS50109">
    <property type="entry name" value="HIS_KIN"/>
    <property type="match status" value="1"/>
</dbReference>
<sequence>MANGDGMGSPARDVPHYDSEQAAYWHAVISDLDDAVIRYTPDLVCKWCNASYGRLIGRDPAALMNRNIAEFLDPRTVEIARERVRTLLTMGSVRAVEIHWNQPDGQRRWWSWNAQIVRSPITGEIELQSVGRDIQALKERETALQHAMVRLATQTDDMARLLRELKTAKFDAETANAAKSRFLASMSHELRTPLNAIIGFADIMRLGVFGPIGSEAYREYIDDIWHSGKHLLEVISELLDLSRIETGLRRMTLVEIDPLDLAKDTLAMMPPRQGAGIELGVTGTESCGAFTADRQAVRQAAINLLYNALKFTPIAGKVWLAFRRFEDRVELEVGDTGPGLTPGQIDGLLSTTGGIDDDRLVTRKGRGAGLGIPIAKSLAEAHGGSLRFESALGEGTRAILSFPQPPVTPEARF</sequence>
<name>A0ABU0YP86_9PROT</name>
<dbReference type="InterPro" id="IPR003661">
    <property type="entry name" value="HisK_dim/P_dom"/>
</dbReference>